<keyword evidence="5 9" id="KW-0812">Transmembrane</keyword>
<dbReference type="RefSeq" id="WP_092057077.1">
    <property type="nucleotide sequence ID" value="NZ_FOJJ01000023.1"/>
</dbReference>
<evidence type="ECO:0000256" key="6">
    <source>
        <dbReference type="ARBA" id="ARBA00022989"/>
    </source>
</evidence>
<feature type="transmembrane region" description="Helical" evidence="9">
    <location>
        <begin position="279"/>
        <end position="297"/>
    </location>
</feature>
<proteinExistence type="inferred from homology"/>
<evidence type="ECO:0000313" key="11">
    <source>
        <dbReference type="Proteomes" id="UP000317155"/>
    </source>
</evidence>
<feature type="transmembrane region" description="Helical" evidence="9">
    <location>
        <begin position="188"/>
        <end position="208"/>
    </location>
</feature>
<protein>
    <submittedName>
        <fullName evidence="10">TrkH family potassium uptake protein</fullName>
    </submittedName>
</protein>
<keyword evidence="6 9" id="KW-1133">Transmembrane helix</keyword>
<accession>A0A550JHU6</accession>
<dbReference type="Proteomes" id="UP000317155">
    <property type="component" value="Unassembled WGS sequence"/>
</dbReference>
<keyword evidence="4" id="KW-1003">Cell membrane</keyword>
<name>A0A550JHU6_9BACT</name>
<evidence type="ECO:0000256" key="2">
    <source>
        <dbReference type="ARBA" id="ARBA00009137"/>
    </source>
</evidence>
<evidence type="ECO:0000256" key="1">
    <source>
        <dbReference type="ARBA" id="ARBA00004651"/>
    </source>
</evidence>
<evidence type="ECO:0000256" key="8">
    <source>
        <dbReference type="ARBA" id="ARBA00023136"/>
    </source>
</evidence>
<evidence type="ECO:0000313" key="10">
    <source>
        <dbReference type="EMBL" id="TRO82781.1"/>
    </source>
</evidence>
<feature type="transmembrane region" description="Helical" evidence="9">
    <location>
        <begin position="21"/>
        <end position="42"/>
    </location>
</feature>
<dbReference type="OrthoDB" id="9810952at2"/>
<organism evidence="10 11">
    <name type="scientific">Trichloromonas acetexigens</name>
    <dbReference type="NCBI Taxonomy" id="38815"/>
    <lineage>
        <taxon>Bacteria</taxon>
        <taxon>Pseudomonadati</taxon>
        <taxon>Thermodesulfobacteriota</taxon>
        <taxon>Desulfuromonadia</taxon>
        <taxon>Desulfuromonadales</taxon>
        <taxon>Trichloromonadaceae</taxon>
        <taxon>Trichloromonas</taxon>
    </lineage>
</organism>
<dbReference type="GO" id="GO:0030001">
    <property type="term" value="P:metal ion transport"/>
    <property type="evidence" value="ECO:0007669"/>
    <property type="project" value="UniProtKB-ARBA"/>
</dbReference>
<evidence type="ECO:0000256" key="3">
    <source>
        <dbReference type="ARBA" id="ARBA00022448"/>
    </source>
</evidence>
<dbReference type="GO" id="GO:0005886">
    <property type="term" value="C:plasma membrane"/>
    <property type="evidence" value="ECO:0007669"/>
    <property type="project" value="UniProtKB-SubCell"/>
</dbReference>
<evidence type="ECO:0000256" key="7">
    <source>
        <dbReference type="ARBA" id="ARBA00023065"/>
    </source>
</evidence>
<dbReference type="GO" id="GO:0008324">
    <property type="term" value="F:monoatomic cation transmembrane transporter activity"/>
    <property type="evidence" value="ECO:0007669"/>
    <property type="project" value="InterPro"/>
</dbReference>
<feature type="transmembrane region" description="Helical" evidence="9">
    <location>
        <begin position="48"/>
        <end position="68"/>
    </location>
</feature>
<feature type="transmembrane region" description="Helical" evidence="9">
    <location>
        <begin position="146"/>
        <end position="168"/>
    </location>
</feature>
<evidence type="ECO:0000256" key="4">
    <source>
        <dbReference type="ARBA" id="ARBA00022475"/>
    </source>
</evidence>
<dbReference type="InterPro" id="IPR003445">
    <property type="entry name" value="Cat_transpt"/>
</dbReference>
<feature type="transmembrane region" description="Helical" evidence="9">
    <location>
        <begin position="459"/>
        <end position="481"/>
    </location>
</feature>
<keyword evidence="3" id="KW-0813">Transport</keyword>
<gene>
    <name evidence="10" type="ORF">FL622_06300</name>
</gene>
<comment type="similarity">
    <text evidence="2">Belongs to the TrkH potassium transport family.</text>
</comment>
<dbReference type="AlphaFoldDB" id="A0A550JHU6"/>
<evidence type="ECO:0000256" key="9">
    <source>
        <dbReference type="SAM" id="Phobius"/>
    </source>
</evidence>
<feature type="transmembrane region" description="Helical" evidence="9">
    <location>
        <begin position="334"/>
        <end position="356"/>
    </location>
</feature>
<comment type="caution">
    <text evidence="10">The sequence shown here is derived from an EMBL/GenBank/DDBJ whole genome shotgun (WGS) entry which is preliminary data.</text>
</comment>
<feature type="transmembrane region" description="Helical" evidence="9">
    <location>
        <begin position="404"/>
        <end position="425"/>
    </location>
</feature>
<keyword evidence="8 9" id="KW-0472">Membrane</keyword>
<evidence type="ECO:0000256" key="5">
    <source>
        <dbReference type="ARBA" id="ARBA00022692"/>
    </source>
</evidence>
<dbReference type="EMBL" id="VJVV01000003">
    <property type="protein sequence ID" value="TRO82781.1"/>
    <property type="molecule type" value="Genomic_DNA"/>
</dbReference>
<keyword evidence="7" id="KW-0406">Ion transport</keyword>
<comment type="subcellular location">
    <subcellularLocation>
        <location evidence="1">Cell membrane</location>
        <topology evidence="1">Multi-pass membrane protein</topology>
    </subcellularLocation>
</comment>
<feature type="transmembrane region" description="Helical" evidence="9">
    <location>
        <begin position="80"/>
        <end position="104"/>
    </location>
</feature>
<sequence>MNDRRYLDYLRERYRFLCGHLGYLVALIGLLLLAPLPLLLVFPEDAPLLGGFLFPGLGLFLLGGFLRVCARVPEDNLLSLAEGSLLVVLAWFAAIFAGAVPFVWAGQGWTEAVFESTSGWTTTGLSVLDVAQTSPVLLFFRSLMQFAGGAGLAILMLSAMAGPAGVGLSAAEGRSEQLVPQVRQSARLVLRLYFGYLLFGVPALSLAGMGWFDALNHAFCALSTGGFSTRANSIAHWNSPAIEAVLMLLMGLGTLNFLTAYTLLKGHWRAVLGNGEVRLAVVLLPLATVVLFFAGAFRVYPELPEYLRVLLFQVVSALSTTGFQTIAFSGGEDLGYLVLILLMLIGGGANSTAGGIKQHRIYLLLKGLRREVREAARSPRERCEEGIWIGGRRRFLNESEIRKAAAYVGLFLFVWLLGGCALTAYGHSLGDSLFEFASTLGTVGLSVGITGADAPDGQLWVQIFGMLFGRLEFFVLFWGLAKLARDLGAAGKIPR</sequence>
<dbReference type="PANTHER" id="PTHR32024:SF2">
    <property type="entry name" value="TRK SYSTEM POTASSIUM UPTAKE PROTEIN TRKG-RELATED"/>
    <property type="match status" value="1"/>
</dbReference>
<reference evidence="10 11" key="1">
    <citation type="submission" date="2019-07" db="EMBL/GenBank/DDBJ databases">
        <title>Insights of Desulfuromonas acetexigens electromicrobiology.</title>
        <authorList>
            <person name="Katuri K."/>
            <person name="Sapireddy V."/>
            <person name="Shaw D.R."/>
            <person name="Saikaly P."/>
        </authorList>
    </citation>
    <scope>NUCLEOTIDE SEQUENCE [LARGE SCALE GENOMIC DNA]</scope>
    <source>
        <strain evidence="10 11">2873</strain>
    </source>
</reference>
<keyword evidence="11" id="KW-1185">Reference proteome</keyword>
<dbReference type="Pfam" id="PF02386">
    <property type="entry name" value="TrkH"/>
    <property type="match status" value="1"/>
</dbReference>
<dbReference type="PANTHER" id="PTHR32024">
    <property type="entry name" value="TRK SYSTEM POTASSIUM UPTAKE PROTEIN TRKG-RELATED"/>
    <property type="match status" value="1"/>
</dbReference>
<feature type="transmembrane region" description="Helical" evidence="9">
    <location>
        <begin position="244"/>
        <end position="264"/>
    </location>
</feature>